<feature type="region of interest" description="Disordered" evidence="1">
    <location>
        <begin position="223"/>
        <end position="249"/>
    </location>
</feature>
<dbReference type="Gene3D" id="3.30.420.10">
    <property type="entry name" value="Ribonuclease H-like superfamily/Ribonuclease H"/>
    <property type="match status" value="1"/>
</dbReference>
<sequence length="949" mass="105958">MSAHECGALSHWCNFTVSVKLYLHEAEGYSGEVELYQGFRTVGSNPVTFHPRRAIRVGGRYIALVRRGKSGKTRKHVASAGEAACHFSREARVGQTDCWKEVGARAAILPTGHSPGCVTSMQLLQTHALPTTYDGDLYLISSKAAAEINTTLPVAKSKPLAGQSVHSTAAGEKSCGGNADAHYYTKLNKIYLLTTKSSGEIWAAHNSEVLRTDVHIGNPRENPLTSDIIRHDPHLKKSGNDPTGIENQFPYLDGKRQWLGETAISGENPPVAGNVRNDYPLGIEPGSPRWKAGSITTTPPHSQMLQVGATKLFDSTKPFSQCNNKHQGVKSESQVRDDVRTSCRCIITTARFPFPSPPRDSQQLANLATRIFYHFFSSLPDKTIRVATPAHAELYYGKLGRPASLIGFAKTARKGTHKLQCRNCNYESCSSGPVKKCDGVQRKTRELLWASPYTRCISTSSAGVTPDMFSDQLQERTHLQQPRPFPRKPRIRCGVLWCDFLYLGQLSLHKAEEYPRSRTLAGIQKSVAQQCMDYNNTFCKKSHTVRRQKQTSRFSARSSPLFLMRDNIGWGSYRGAFDSTAIEFRRCCILIDCYYGKLVSLQPKFSADMCIILRSGRPLNASCKGLRKWKSRSTTVHSLYHKLAQVLVYHLVGRLPEQFREHKELKDRPRFEHNSFAPEQYALWSSAGMEKAGEMVDPRENPPTNGIVRHDSHVRKSGCKNTRSPSPIEYMTRFTDVLINFATGSALIQRSTALLVIGAIALAEAKRNLSAEGACSGLSALRLELDLSKFRSEDLSLWDELRSGRPQVLDHDALEAAIDDSSQTKWHRSALIFDRVLTTDEKCVLYDTPKLARHWLSPRDCVPYTARPPPHPRQTVHHELLPARNTVTQTEPLLVNRICVLVLHDNARPHVARVAKDAIQVGWTPASKVKKLGSDTGDTNTNFYFFITQ</sequence>
<dbReference type="InterPro" id="IPR036397">
    <property type="entry name" value="RNaseH_sf"/>
</dbReference>
<evidence type="ECO:0000256" key="1">
    <source>
        <dbReference type="SAM" id="MobiDB-lite"/>
    </source>
</evidence>
<protein>
    <submittedName>
        <fullName evidence="2">Uncharacterized protein</fullName>
    </submittedName>
</protein>
<evidence type="ECO:0000313" key="3">
    <source>
        <dbReference type="Proteomes" id="UP001159363"/>
    </source>
</evidence>
<dbReference type="EMBL" id="JARBHB010000004">
    <property type="protein sequence ID" value="KAJ8885609.1"/>
    <property type="molecule type" value="Genomic_DNA"/>
</dbReference>
<comment type="caution">
    <text evidence="2">The sequence shown here is derived from an EMBL/GenBank/DDBJ whole genome shotgun (WGS) entry which is preliminary data.</text>
</comment>
<name>A0ABQ9HN97_9NEOP</name>
<accession>A0ABQ9HN97</accession>
<reference evidence="2 3" key="1">
    <citation type="submission" date="2023-02" db="EMBL/GenBank/DDBJ databases">
        <title>LHISI_Scaffold_Assembly.</title>
        <authorList>
            <person name="Stuart O.P."/>
            <person name="Cleave R."/>
            <person name="Magrath M.J.L."/>
            <person name="Mikheyev A.S."/>
        </authorList>
    </citation>
    <scope>NUCLEOTIDE SEQUENCE [LARGE SCALE GENOMIC DNA]</scope>
    <source>
        <strain evidence="2">Daus_M_001</strain>
        <tissue evidence="2">Leg muscle</tissue>
    </source>
</reference>
<keyword evidence="3" id="KW-1185">Reference proteome</keyword>
<dbReference type="Proteomes" id="UP001159363">
    <property type="component" value="Chromosome X"/>
</dbReference>
<feature type="region of interest" description="Disordered" evidence="1">
    <location>
        <begin position="694"/>
        <end position="722"/>
    </location>
</feature>
<evidence type="ECO:0000313" key="2">
    <source>
        <dbReference type="EMBL" id="KAJ8885609.1"/>
    </source>
</evidence>
<proteinExistence type="predicted"/>
<organism evidence="2 3">
    <name type="scientific">Dryococelus australis</name>
    <dbReference type="NCBI Taxonomy" id="614101"/>
    <lineage>
        <taxon>Eukaryota</taxon>
        <taxon>Metazoa</taxon>
        <taxon>Ecdysozoa</taxon>
        <taxon>Arthropoda</taxon>
        <taxon>Hexapoda</taxon>
        <taxon>Insecta</taxon>
        <taxon>Pterygota</taxon>
        <taxon>Neoptera</taxon>
        <taxon>Polyneoptera</taxon>
        <taxon>Phasmatodea</taxon>
        <taxon>Verophasmatodea</taxon>
        <taxon>Anareolatae</taxon>
        <taxon>Phasmatidae</taxon>
        <taxon>Eurycanthinae</taxon>
        <taxon>Dryococelus</taxon>
    </lineage>
</organism>
<gene>
    <name evidence="2" type="ORF">PR048_011807</name>
</gene>